<dbReference type="RefSeq" id="XP_070860988.1">
    <property type="nucleotide sequence ID" value="XM_071007013.1"/>
</dbReference>
<accession>A0ABR4MNE6</accession>
<dbReference type="Proteomes" id="UP001610728">
    <property type="component" value="Unassembled WGS sequence"/>
</dbReference>
<dbReference type="EMBL" id="JABSNW010000002">
    <property type="protein sequence ID" value="KAL2889808.1"/>
    <property type="molecule type" value="Genomic_DNA"/>
</dbReference>
<dbReference type="GeneID" id="98115983"/>
<protein>
    <submittedName>
        <fullName evidence="1">Uncharacterized protein</fullName>
    </submittedName>
</protein>
<keyword evidence="2" id="KW-1185">Reference proteome</keyword>
<sequence length="235" mass="26329">MCIYEAHQCSRCPSTQPVLVSPCRFGIVRGPRSCHEQQTQGMQCPRGFLCSTCRQPPRPNGFEQITKIVTEIRRHQLRPECRPRHSRFVTLDKQLTRSDNNHEKGLPTPSLQGLCATSATSDASVFDMDIANKTASPPQWLTNYLHSLETAKITWSEKRTMSLSSIISTDNSPVEPDFKVDLQPIPASKPESLMEPRAHTTATKPSIKATGAKNRVTSPRIKGKFFLILEFIRVG</sequence>
<proteinExistence type="predicted"/>
<organism evidence="1 2">
    <name type="scientific">Ceratocystis lukuohia</name>
    <dbReference type="NCBI Taxonomy" id="2019550"/>
    <lineage>
        <taxon>Eukaryota</taxon>
        <taxon>Fungi</taxon>
        <taxon>Dikarya</taxon>
        <taxon>Ascomycota</taxon>
        <taxon>Pezizomycotina</taxon>
        <taxon>Sordariomycetes</taxon>
        <taxon>Hypocreomycetidae</taxon>
        <taxon>Microascales</taxon>
        <taxon>Ceratocystidaceae</taxon>
        <taxon>Ceratocystis</taxon>
    </lineage>
</organism>
<comment type="caution">
    <text evidence="1">The sequence shown here is derived from an EMBL/GenBank/DDBJ whole genome shotgun (WGS) entry which is preliminary data.</text>
</comment>
<reference evidence="1 2" key="1">
    <citation type="submission" date="2020-05" db="EMBL/GenBank/DDBJ databases">
        <title>Ceratocystis lukuohia genome.</title>
        <authorList>
            <person name="Harrington T.C."/>
            <person name="Kim K."/>
            <person name="Mayers C.G."/>
        </authorList>
    </citation>
    <scope>NUCLEOTIDE SEQUENCE [LARGE SCALE GENOMIC DNA]</scope>
    <source>
        <strain evidence="1 2">C4212</strain>
    </source>
</reference>
<evidence type="ECO:0000313" key="1">
    <source>
        <dbReference type="EMBL" id="KAL2889808.1"/>
    </source>
</evidence>
<evidence type="ECO:0000313" key="2">
    <source>
        <dbReference type="Proteomes" id="UP001610728"/>
    </source>
</evidence>
<gene>
    <name evidence="1" type="ORF">HOO65_020350</name>
</gene>
<name>A0ABR4MNE6_9PEZI</name>